<comment type="catalytic activity">
    <reaction evidence="1 9">
        <text>guanosine(46) in tRNA + S-adenosyl-L-methionine = N(7)-methylguanosine(46) in tRNA + S-adenosyl-L-homocysteine</text>
        <dbReference type="Rhea" id="RHEA:42708"/>
        <dbReference type="Rhea" id="RHEA-COMP:10188"/>
        <dbReference type="Rhea" id="RHEA-COMP:10189"/>
        <dbReference type="ChEBI" id="CHEBI:57856"/>
        <dbReference type="ChEBI" id="CHEBI:59789"/>
        <dbReference type="ChEBI" id="CHEBI:74269"/>
        <dbReference type="ChEBI" id="CHEBI:74480"/>
        <dbReference type="EC" id="2.1.1.33"/>
    </reaction>
</comment>
<feature type="binding site" evidence="9">
    <location>
        <position position="154"/>
    </location>
    <ligand>
        <name>substrate</name>
    </ligand>
</feature>
<organism evidence="10 11">
    <name type="scientific">Loigolactobacillus coryniformis subsp. coryniformis KCTC 3167 = DSM 20001</name>
    <dbReference type="NCBI Taxonomy" id="913848"/>
    <lineage>
        <taxon>Bacteria</taxon>
        <taxon>Bacillati</taxon>
        <taxon>Bacillota</taxon>
        <taxon>Bacilli</taxon>
        <taxon>Lactobacillales</taxon>
        <taxon>Lactobacillaceae</taxon>
        <taxon>Loigolactobacillus</taxon>
    </lineage>
</organism>
<dbReference type="PANTHER" id="PTHR23417">
    <property type="entry name" value="3-DEOXY-D-MANNO-OCTULOSONIC-ACID TRANSFERASE/TRNA GUANINE-N 7 - -METHYLTRANSFERASE"/>
    <property type="match status" value="1"/>
</dbReference>
<dbReference type="GO" id="GO:0008176">
    <property type="term" value="F:tRNA (guanine(46)-N7)-methyltransferase activity"/>
    <property type="evidence" value="ECO:0007669"/>
    <property type="project" value="UniProtKB-UniRule"/>
</dbReference>
<dbReference type="InterPro" id="IPR055361">
    <property type="entry name" value="tRNA_methyltr_TrmB_bact"/>
</dbReference>
<dbReference type="GO" id="GO:0043527">
    <property type="term" value="C:tRNA methyltransferase complex"/>
    <property type="evidence" value="ECO:0007669"/>
    <property type="project" value="TreeGrafter"/>
</dbReference>
<dbReference type="NCBIfam" id="TIGR00091">
    <property type="entry name" value="tRNA (guanosine(46)-N7)-methyltransferase TrmB"/>
    <property type="match status" value="1"/>
</dbReference>
<evidence type="ECO:0000256" key="8">
    <source>
        <dbReference type="ARBA" id="ARBA00060767"/>
    </source>
</evidence>
<evidence type="ECO:0000256" key="4">
    <source>
        <dbReference type="ARBA" id="ARBA00022679"/>
    </source>
</evidence>
<dbReference type="GeneID" id="65917373"/>
<dbReference type="SUPFAM" id="SSF53335">
    <property type="entry name" value="S-adenosyl-L-methionine-dependent methyltransferases"/>
    <property type="match status" value="1"/>
</dbReference>
<feature type="binding site" evidence="9">
    <location>
        <position position="96"/>
    </location>
    <ligand>
        <name>S-adenosyl-L-methionine</name>
        <dbReference type="ChEBI" id="CHEBI:59789"/>
    </ligand>
</feature>
<evidence type="ECO:0000256" key="3">
    <source>
        <dbReference type="ARBA" id="ARBA00022603"/>
    </source>
</evidence>
<feature type="binding site" evidence="9">
    <location>
        <begin position="191"/>
        <end position="194"/>
    </location>
    <ligand>
        <name>substrate</name>
    </ligand>
</feature>
<evidence type="ECO:0000256" key="2">
    <source>
        <dbReference type="ARBA" id="ARBA00003015"/>
    </source>
</evidence>
<keyword evidence="3 9" id="KW-0489">Methyltransferase</keyword>
<comment type="caution">
    <text evidence="10">The sequence shown here is derived from an EMBL/GenBank/DDBJ whole genome shotgun (WGS) entry which is preliminary data.</text>
</comment>
<dbReference type="RefSeq" id="WP_010011000.1">
    <property type="nucleotide sequence ID" value="NZ_AZCN01000007.1"/>
</dbReference>
<dbReference type="PANTHER" id="PTHR23417:SF14">
    <property type="entry name" value="PENTACOTRIPEPTIDE-REPEAT REGION OF PRORP DOMAIN-CONTAINING PROTEIN"/>
    <property type="match status" value="1"/>
</dbReference>
<comment type="similarity">
    <text evidence="8 9">Belongs to the class I-like SAM-binding methyltransferase superfamily. TrmB family.</text>
</comment>
<feature type="binding site" evidence="9">
    <location>
        <position position="69"/>
    </location>
    <ligand>
        <name>S-adenosyl-L-methionine</name>
        <dbReference type="ChEBI" id="CHEBI:59789"/>
    </ligand>
</feature>
<dbReference type="Proteomes" id="UP000051181">
    <property type="component" value="Unassembled WGS sequence"/>
</dbReference>
<dbReference type="FunFam" id="3.40.50.150:FF:000035">
    <property type="entry name" value="tRNA (guanine-N(7)-)-methyltransferase"/>
    <property type="match status" value="1"/>
</dbReference>
<comment type="pathway">
    <text evidence="7 9">tRNA modification; N(7)-methylguanine-tRNA biosynthesis.</text>
</comment>
<dbReference type="InterPro" id="IPR029063">
    <property type="entry name" value="SAM-dependent_MTases_sf"/>
</dbReference>
<gene>
    <name evidence="9" type="primary">trmB</name>
    <name evidence="10" type="ORF">FD22_GL002185</name>
</gene>
<evidence type="ECO:0000256" key="7">
    <source>
        <dbReference type="ARBA" id="ARBA00060552"/>
    </source>
</evidence>
<dbReference type="PROSITE" id="PS51625">
    <property type="entry name" value="SAM_MT_TRMB"/>
    <property type="match status" value="1"/>
</dbReference>
<dbReference type="AlphaFoldDB" id="A0A0R1FJJ6"/>
<reference evidence="10 11" key="1">
    <citation type="journal article" date="2015" name="Genome Announc.">
        <title>Expanding the biotechnology potential of lactobacilli through comparative genomics of 213 strains and associated genera.</title>
        <authorList>
            <person name="Sun Z."/>
            <person name="Harris H.M."/>
            <person name="McCann A."/>
            <person name="Guo C."/>
            <person name="Argimon S."/>
            <person name="Zhang W."/>
            <person name="Yang X."/>
            <person name="Jeffery I.B."/>
            <person name="Cooney J.C."/>
            <person name="Kagawa T.F."/>
            <person name="Liu W."/>
            <person name="Song Y."/>
            <person name="Salvetti E."/>
            <person name="Wrobel A."/>
            <person name="Rasinkangas P."/>
            <person name="Parkhill J."/>
            <person name="Rea M.C."/>
            <person name="O'Sullivan O."/>
            <person name="Ritari J."/>
            <person name="Douillard F.P."/>
            <person name="Paul Ross R."/>
            <person name="Yang R."/>
            <person name="Briner A.E."/>
            <person name="Felis G.E."/>
            <person name="de Vos W.M."/>
            <person name="Barrangou R."/>
            <person name="Klaenhammer T.R."/>
            <person name="Caufield P.W."/>
            <person name="Cui Y."/>
            <person name="Zhang H."/>
            <person name="O'Toole P.W."/>
        </authorList>
    </citation>
    <scope>NUCLEOTIDE SEQUENCE [LARGE SCALE GENOMIC DNA]</scope>
    <source>
        <strain evidence="10 11">DSM 20001</strain>
    </source>
</reference>
<dbReference type="eggNOG" id="COG0220">
    <property type="taxonomic scope" value="Bacteria"/>
</dbReference>
<evidence type="ECO:0000256" key="6">
    <source>
        <dbReference type="ARBA" id="ARBA00022694"/>
    </source>
</evidence>
<dbReference type="Pfam" id="PF02390">
    <property type="entry name" value="Methyltransf_4"/>
    <property type="match status" value="1"/>
</dbReference>
<keyword evidence="4 9" id="KW-0808">Transferase</keyword>
<keyword evidence="6 9" id="KW-0819">tRNA processing</keyword>
<evidence type="ECO:0000256" key="5">
    <source>
        <dbReference type="ARBA" id="ARBA00022691"/>
    </source>
</evidence>
<evidence type="ECO:0000256" key="1">
    <source>
        <dbReference type="ARBA" id="ARBA00000142"/>
    </source>
</evidence>
<dbReference type="Gene3D" id="3.40.50.150">
    <property type="entry name" value="Vaccinia Virus protein VP39"/>
    <property type="match status" value="1"/>
</dbReference>
<protein>
    <recommendedName>
        <fullName evidence="9">tRNA (guanine-N(7)-)-methyltransferase</fullName>
        <ecNumber evidence="9">2.1.1.33</ecNumber>
    </recommendedName>
    <alternativeName>
        <fullName evidence="9">tRNA (guanine(46)-N(7))-methyltransferase</fullName>
    </alternativeName>
    <alternativeName>
        <fullName evidence="9">tRNA(m7G46)-methyltransferase</fullName>
    </alternativeName>
</protein>
<dbReference type="PATRIC" id="fig|913848.6.peg.2232"/>
<dbReference type="UniPathway" id="UPA00989"/>
<accession>A0A0R1FJJ6</accession>
<feature type="binding site" evidence="9">
    <location>
        <position position="122"/>
    </location>
    <ligand>
        <name>substrate</name>
    </ligand>
</feature>
<feature type="binding site" evidence="9">
    <location>
        <position position="44"/>
    </location>
    <ligand>
        <name>S-adenosyl-L-methionine</name>
        <dbReference type="ChEBI" id="CHEBI:59789"/>
    </ligand>
</feature>
<dbReference type="EMBL" id="AZCN01000007">
    <property type="protein sequence ID" value="KRK18855.1"/>
    <property type="molecule type" value="Genomic_DNA"/>
</dbReference>
<evidence type="ECO:0000256" key="9">
    <source>
        <dbReference type="HAMAP-Rule" id="MF_01057"/>
    </source>
</evidence>
<feature type="binding site" evidence="9">
    <location>
        <position position="118"/>
    </location>
    <ligand>
        <name>S-adenosyl-L-methionine</name>
        <dbReference type="ChEBI" id="CHEBI:59789"/>
    </ligand>
</feature>
<dbReference type="EC" id="2.1.1.33" evidence="9"/>
<dbReference type="CDD" id="cd02440">
    <property type="entry name" value="AdoMet_MTases"/>
    <property type="match status" value="1"/>
</dbReference>
<dbReference type="HAMAP" id="MF_01057">
    <property type="entry name" value="tRNA_methyltr_TrmB"/>
    <property type="match status" value="1"/>
</dbReference>
<dbReference type="InterPro" id="IPR003358">
    <property type="entry name" value="tRNA_(Gua-N-7)_MeTrfase_Trmb"/>
</dbReference>
<comment type="function">
    <text evidence="2 9">Catalyzes the formation of N(7)-methylguanine at position 46 (m7G46) in tRNA.</text>
</comment>
<evidence type="ECO:0000313" key="11">
    <source>
        <dbReference type="Proteomes" id="UP000051181"/>
    </source>
</evidence>
<keyword evidence="5 9" id="KW-0949">S-adenosyl-L-methionine</keyword>
<dbReference type="NCBIfam" id="NF001080">
    <property type="entry name" value="PRK00121.2-2"/>
    <property type="match status" value="1"/>
</dbReference>
<proteinExistence type="inferred from homology"/>
<evidence type="ECO:0000313" key="10">
    <source>
        <dbReference type="EMBL" id="KRK18855.1"/>
    </source>
</evidence>
<sequence>MRLRNKPRAAGEIAANSQYITTTPAEFKGQWQSKFAQAQPLSIEVGSGKGRFIVEMAKAHPERNFIGIEIQPSVAIMILEKQLVAKLPNLYLIQADGGDLTDFFAENEVAQIYLNFSDPWPKSRHAKRRLTHRLFLAMYQQILQPEGSLQFKTDNRGLFEFSLISFNQFGMQFKELSLDLHADDVPENIETEYEQRFSQMGHPIYLIEAQFNASTAANVQPDADR</sequence>
<comment type="caution">
    <text evidence="9">Lacks conserved residue(s) required for the propagation of feature annotation.</text>
</comment>
<name>A0A0R1FJJ6_9LACO</name>